<dbReference type="RefSeq" id="WP_143942041.1">
    <property type="nucleotide sequence ID" value="NZ_VKLS01000098.1"/>
</dbReference>
<dbReference type="InterPro" id="IPR007061">
    <property type="entry name" value="MST-like"/>
</dbReference>
<protein>
    <submittedName>
        <fullName evidence="1">DinB family protein</fullName>
    </submittedName>
</protein>
<dbReference type="Gene3D" id="1.20.120.450">
    <property type="entry name" value="dinb family like domain"/>
    <property type="match status" value="1"/>
</dbReference>
<dbReference type="InterPro" id="IPR034660">
    <property type="entry name" value="DinB/YfiT-like"/>
</dbReference>
<evidence type="ECO:0000313" key="2">
    <source>
        <dbReference type="Proteomes" id="UP000320888"/>
    </source>
</evidence>
<dbReference type="Pfam" id="PF04978">
    <property type="entry name" value="MST"/>
    <property type="match status" value="1"/>
</dbReference>
<organism evidence="1 2">
    <name type="scientific">Streptomyces benahoarensis</name>
    <dbReference type="NCBI Taxonomy" id="2595054"/>
    <lineage>
        <taxon>Bacteria</taxon>
        <taxon>Bacillati</taxon>
        <taxon>Actinomycetota</taxon>
        <taxon>Actinomycetes</taxon>
        <taxon>Kitasatosporales</taxon>
        <taxon>Streptomycetaceae</taxon>
        <taxon>Streptomyces</taxon>
    </lineage>
</organism>
<gene>
    <name evidence="1" type="ORF">FNZ23_11045</name>
</gene>
<accession>A0A553ZL65</accession>
<dbReference type="SUPFAM" id="SSF109854">
    <property type="entry name" value="DinB/YfiT-like putative metalloenzymes"/>
    <property type="match status" value="1"/>
</dbReference>
<name>A0A553ZL65_9ACTN</name>
<reference evidence="1 2" key="1">
    <citation type="submission" date="2019-07" db="EMBL/GenBank/DDBJ databases">
        <title>Draft genome for Streptomyces benahoarensis MZ03-48.</title>
        <authorList>
            <person name="Gonzalez-Pimentel J.L."/>
        </authorList>
    </citation>
    <scope>NUCLEOTIDE SEQUENCE [LARGE SCALE GENOMIC DNA]</scope>
    <source>
        <strain evidence="1 2">MZ03-48</strain>
    </source>
</reference>
<evidence type="ECO:0000313" key="1">
    <source>
        <dbReference type="EMBL" id="TSB42234.1"/>
    </source>
</evidence>
<dbReference type="AlphaFoldDB" id="A0A553ZL65"/>
<proteinExistence type="predicted"/>
<dbReference type="EMBL" id="VKLS01000098">
    <property type="protein sequence ID" value="TSB42234.1"/>
    <property type="molecule type" value="Genomic_DNA"/>
</dbReference>
<dbReference type="OrthoDB" id="4548523at2"/>
<keyword evidence="2" id="KW-1185">Reference proteome</keyword>
<comment type="caution">
    <text evidence="1">The sequence shown here is derived from an EMBL/GenBank/DDBJ whole genome shotgun (WGS) entry which is preliminary data.</text>
</comment>
<dbReference type="Proteomes" id="UP000320888">
    <property type="component" value="Unassembled WGS sequence"/>
</dbReference>
<sequence length="173" mass="19375">MTTWIAPFVERRPMPAAVGEREMLQGWLDWHRDTLLTKCAGLTGEQLTLRSAAPSTLSLLGLVRHLTDVERAWLRQRFAHELIPSLHITDENLDADHDDGTPESAEADLAAFRAETVACDAAVADRGLDETFAAPRGRELSLRWIYAHLIEEYARHNGHADLLRERIDGVTGD</sequence>